<dbReference type="AlphaFoldDB" id="A0A183DGI7"/>
<reference evidence="1 2" key="2">
    <citation type="submission" date="2018-11" db="EMBL/GenBank/DDBJ databases">
        <authorList>
            <consortium name="Pathogen Informatics"/>
        </authorList>
    </citation>
    <scope>NUCLEOTIDE SEQUENCE [LARGE SCALE GENOMIC DNA]</scope>
</reference>
<reference evidence="3" key="1">
    <citation type="submission" date="2016-06" db="UniProtKB">
        <authorList>
            <consortium name="WormBaseParasite"/>
        </authorList>
    </citation>
    <scope>IDENTIFICATION</scope>
</reference>
<protein>
    <submittedName>
        <fullName evidence="1 3">Uncharacterized protein</fullName>
    </submittedName>
</protein>
<gene>
    <name evidence="1" type="ORF">GPUH_LOCUS7826</name>
</gene>
<sequence length="107" mass="12225">MPQALIERCTNQVPLGRQTNRTPVRWQRNQAPAGRQMLQNELHPLQLSSTTVKKPLTDQANFDKLVKLSTKRDEHVKDAAAGDAILLYFVSITKKKLRCVRYNLNKA</sequence>
<evidence type="ECO:0000313" key="2">
    <source>
        <dbReference type="Proteomes" id="UP000271098"/>
    </source>
</evidence>
<organism evidence="3">
    <name type="scientific">Gongylonema pulchrum</name>
    <dbReference type="NCBI Taxonomy" id="637853"/>
    <lineage>
        <taxon>Eukaryota</taxon>
        <taxon>Metazoa</taxon>
        <taxon>Ecdysozoa</taxon>
        <taxon>Nematoda</taxon>
        <taxon>Chromadorea</taxon>
        <taxon>Rhabditida</taxon>
        <taxon>Spirurina</taxon>
        <taxon>Spiruromorpha</taxon>
        <taxon>Spiruroidea</taxon>
        <taxon>Gongylonematidae</taxon>
        <taxon>Gongylonema</taxon>
    </lineage>
</organism>
<dbReference type="EMBL" id="UYRT01021237">
    <property type="protein sequence ID" value="VDK59803.1"/>
    <property type="molecule type" value="Genomic_DNA"/>
</dbReference>
<evidence type="ECO:0000313" key="3">
    <source>
        <dbReference type="WBParaSite" id="GPUH_0000783701-mRNA-1"/>
    </source>
</evidence>
<keyword evidence="2" id="KW-1185">Reference proteome</keyword>
<name>A0A183DGI7_9BILA</name>
<accession>A0A183DGI7</accession>
<dbReference type="Proteomes" id="UP000271098">
    <property type="component" value="Unassembled WGS sequence"/>
</dbReference>
<dbReference type="WBParaSite" id="GPUH_0000783701-mRNA-1">
    <property type="protein sequence ID" value="GPUH_0000783701-mRNA-1"/>
    <property type="gene ID" value="GPUH_0000783701"/>
</dbReference>
<evidence type="ECO:0000313" key="1">
    <source>
        <dbReference type="EMBL" id="VDK59803.1"/>
    </source>
</evidence>
<proteinExistence type="predicted"/>